<feature type="domain" description="Glutaredoxin" evidence="6">
    <location>
        <begin position="26"/>
        <end position="91"/>
    </location>
</feature>
<dbReference type="PROSITE" id="PS00195">
    <property type="entry name" value="GLUTAREDOXIN_1"/>
    <property type="match status" value="1"/>
</dbReference>
<dbReference type="GO" id="GO:0005737">
    <property type="term" value="C:cytoplasm"/>
    <property type="evidence" value="ECO:0007669"/>
    <property type="project" value="TreeGrafter"/>
</dbReference>
<dbReference type="InterPro" id="IPR011899">
    <property type="entry name" value="Glutaredoxin_euk/vir"/>
</dbReference>
<dbReference type="OrthoDB" id="418495at2759"/>
<comment type="function">
    <text evidence="1">Has a glutathione-disulfide oxidoreductase activity in the presence of NADPH and glutathione reductase. Reduces low molecular weight disulfides and proteins.</text>
</comment>
<dbReference type="FunFam" id="3.40.30.10:FF:000093">
    <property type="entry name" value="Glutaredoxin 2"/>
    <property type="match status" value="1"/>
</dbReference>
<dbReference type="PANTHER" id="PTHR45694">
    <property type="entry name" value="GLUTAREDOXIN 2"/>
    <property type="match status" value="1"/>
</dbReference>
<dbReference type="Pfam" id="PF00462">
    <property type="entry name" value="Glutaredoxin"/>
    <property type="match status" value="1"/>
</dbReference>
<dbReference type="PANTHER" id="PTHR45694:SF18">
    <property type="entry name" value="GLUTAREDOXIN-1-RELATED"/>
    <property type="match status" value="1"/>
</dbReference>
<evidence type="ECO:0000259" key="6">
    <source>
        <dbReference type="Pfam" id="PF00462"/>
    </source>
</evidence>
<dbReference type="Gene3D" id="3.40.30.10">
    <property type="entry name" value="Glutaredoxin"/>
    <property type="match status" value="1"/>
</dbReference>
<keyword evidence="2" id="KW-0813">Transport</keyword>
<dbReference type="EMBL" id="UYRX01001023">
    <property type="protein sequence ID" value="VDK87741.1"/>
    <property type="molecule type" value="Genomic_DNA"/>
</dbReference>
<dbReference type="CDD" id="cd03419">
    <property type="entry name" value="GRX_GRXh_1_2_like"/>
    <property type="match status" value="1"/>
</dbReference>
<keyword evidence="4" id="KW-1015">Disulfide bond</keyword>
<dbReference type="InterPro" id="IPR036249">
    <property type="entry name" value="Thioredoxin-like_sf"/>
</dbReference>
<dbReference type="InterPro" id="IPR011767">
    <property type="entry name" value="GLR_AS"/>
</dbReference>
<name>A0A3P6VBQ8_LITSI</name>
<organism evidence="7 8">
    <name type="scientific">Litomosoides sigmodontis</name>
    <name type="common">Filarial nematode worm</name>
    <dbReference type="NCBI Taxonomy" id="42156"/>
    <lineage>
        <taxon>Eukaryota</taxon>
        <taxon>Metazoa</taxon>
        <taxon>Ecdysozoa</taxon>
        <taxon>Nematoda</taxon>
        <taxon>Chromadorea</taxon>
        <taxon>Rhabditida</taxon>
        <taxon>Spirurina</taxon>
        <taxon>Spiruromorpha</taxon>
        <taxon>Filarioidea</taxon>
        <taxon>Onchocercidae</taxon>
        <taxon>Litomosoides</taxon>
    </lineage>
</organism>
<dbReference type="PRINTS" id="PR00160">
    <property type="entry name" value="GLUTAREDOXIN"/>
</dbReference>
<dbReference type="OMA" id="YSMEARE"/>
<dbReference type="InterPro" id="IPR002109">
    <property type="entry name" value="Glutaredoxin"/>
</dbReference>
<evidence type="ECO:0000256" key="5">
    <source>
        <dbReference type="ARBA" id="ARBA00023284"/>
    </source>
</evidence>
<evidence type="ECO:0000313" key="7">
    <source>
        <dbReference type="EMBL" id="VDK87741.1"/>
    </source>
</evidence>
<proteinExistence type="predicted"/>
<accession>A0A3P6VBQ8</accession>
<dbReference type="STRING" id="42156.A0A3P6VBQ8"/>
<evidence type="ECO:0000256" key="1">
    <source>
        <dbReference type="ARBA" id="ARBA00002549"/>
    </source>
</evidence>
<keyword evidence="3" id="KW-0249">Electron transport</keyword>
<dbReference type="NCBIfam" id="TIGR02180">
    <property type="entry name" value="GRX_euk"/>
    <property type="match status" value="1"/>
</dbReference>
<dbReference type="PROSITE" id="PS51354">
    <property type="entry name" value="GLUTAREDOXIN_2"/>
    <property type="match status" value="1"/>
</dbReference>
<keyword evidence="5" id="KW-0676">Redox-active center</keyword>
<evidence type="ECO:0000256" key="2">
    <source>
        <dbReference type="ARBA" id="ARBA00022448"/>
    </source>
</evidence>
<dbReference type="InterPro" id="IPR014025">
    <property type="entry name" value="Glutaredoxin_subgr"/>
</dbReference>
<dbReference type="GO" id="GO:0015038">
    <property type="term" value="F:glutathione disulfide oxidoreductase activity"/>
    <property type="evidence" value="ECO:0007669"/>
    <property type="project" value="TreeGrafter"/>
</dbReference>
<protein>
    <recommendedName>
        <fullName evidence="6">Glutaredoxin domain-containing protein</fullName>
    </recommendedName>
</protein>
<evidence type="ECO:0000256" key="4">
    <source>
        <dbReference type="ARBA" id="ARBA00023157"/>
    </source>
</evidence>
<evidence type="ECO:0000313" key="8">
    <source>
        <dbReference type="Proteomes" id="UP000277928"/>
    </source>
</evidence>
<dbReference type="GO" id="GO:0034599">
    <property type="term" value="P:cellular response to oxidative stress"/>
    <property type="evidence" value="ECO:0007669"/>
    <property type="project" value="TreeGrafter"/>
</dbReference>
<reference evidence="7 8" key="1">
    <citation type="submission" date="2018-08" db="EMBL/GenBank/DDBJ databases">
        <authorList>
            <person name="Laetsch R D."/>
            <person name="Stevens L."/>
            <person name="Kumar S."/>
            <person name="Blaxter L. M."/>
        </authorList>
    </citation>
    <scope>NUCLEOTIDE SEQUENCE [LARGE SCALE GENOMIC DNA]</scope>
</reference>
<evidence type="ECO:0000256" key="3">
    <source>
        <dbReference type="ARBA" id="ARBA00022982"/>
    </source>
</evidence>
<dbReference type="SUPFAM" id="SSF52833">
    <property type="entry name" value="Thioredoxin-like"/>
    <property type="match status" value="1"/>
</dbReference>
<sequence>MALSGASKVCIDPNEFVTSLTSSTPVVVFSKTYCPYCQNAKRALSTFQIRDDSYKIIELDEREDCDKIQDILLKITGARSVPRVFVGGKCIGGCDDTLAAKKDGRLEKMLQEAVSVTDDEHHPSSIFNALSISFESFAI</sequence>
<gene>
    <name evidence="7" type="ORF">NLS_LOCUS8315</name>
</gene>
<dbReference type="Proteomes" id="UP000277928">
    <property type="component" value="Unassembled WGS sequence"/>
</dbReference>
<dbReference type="AlphaFoldDB" id="A0A3P6VBQ8"/>
<keyword evidence="8" id="KW-1185">Reference proteome</keyword>